<dbReference type="GO" id="GO:0006355">
    <property type="term" value="P:regulation of DNA-templated transcription"/>
    <property type="evidence" value="ECO:0007669"/>
    <property type="project" value="TreeGrafter"/>
</dbReference>
<name>A0A0P1I5G1_9RHOB</name>
<dbReference type="PANTHER" id="PTHR48111">
    <property type="entry name" value="REGULATOR OF RPOS"/>
    <property type="match status" value="1"/>
</dbReference>
<organism evidence="8 9">
    <name type="scientific">Ruegeria denitrificans</name>
    <dbReference type="NCBI Taxonomy" id="1715692"/>
    <lineage>
        <taxon>Bacteria</taxon>
        <taxon>Pseudomonadati</taxon>
        <taxon>Pseudomonadota</taxon>
        <taxon>Alphaproteobacteria</taxon>
        <taxon>Rhodobacterales</taxon>
        <taxon>Roseobacteraceae</taxon>
        <taxon>Ruegeria</taxon>
    </lineage>
</organism>
<evidence type="ECO:0000256" key="2">
    <source>
        <dbReference type="ARBA" id="ARBA00023012"/>
    </source>
</evidence>
<dbReference type="GO" id="GO:0000156">
    <property type="term" value="F:phosphorelay response regulator activity"/>
    <property type="evidence" value="ECO:0007669"/>
    <property type="project" value="TreeGrafter"/>
</dbReference>
<dbReference type="InterPro" id="IPR001789">
    <property type="entry name" value="Sig_transdc_resp-reg_receiver"/>
</dbReference>
<dbReference type="InterPro" id="IPR039420">
    <property type="entry name" value="WalR-like"/>
</dbReference>
<keyword evidence="5" id="KW-0804">Transcription</keyword>
<evidence type="ECO:0000256" key="4">
    <source>
        <dbReference type="ARBA" id="ARBA00023125"/>
    </source>
</evidence>
<evidence type="ECO:0000313" key="9">
    <source>
        <dbReference type="Proteomes" id="UP000051260"/>
    </source>
</evidence>
<dbReference type="Gene3D" id="3.40.50.2300">
    <property type="match status" value="1"/>
</dbReference>
<proteinExistence type="predicted"/>
<evidence type="ECO:0000313" key="8">
    <source>
        <dbReference type="EMBL" id="CUJ90955.1"/>
    </source>
</evidence>
<protein>
    <submittedName>
        <fullName evidence="8">Transcriptional regulatory protein ZraR</fullName>
    </submittedName>
</protein>
<dbReference type="STRING" id="1715692.RUE5091_01045"/>
<evidence type="ECO:0000256" key="5">
    <source>
        <dbReference type="ARBA" id="ARBA00023163"/>
    </source>
</evidence>
<keyword evidence="2" id="KW-0902">Two-component regulatory system</keyword>
<evidence type="ECO:0000259" key="7">
    <source>
        <dbReference type="PROSITE" id="PS50110"/>
    </source>
</evidence>
<dbReference type="SUPFAM" id="SSF52172">
    <property type="entry name" value="CheY-like"/>
    <property type="match status" value="1"/>
</dbReference>
<keyword evidence="1 6" id="KW-0597">Phosphoprotein</keyword>
<dbReference type="AlphaFoldDB" id="A0A0P1I5G1"/>
<keyword evidence="3" id="KW-0805">Transcription regulation</keyword>
<feature type="domain" description="Response regulatory" evidence="7">
    <location>
        <begin position="54"/>
        <end position="173"/>
    </location>
</feature>
<dbReference type="SMART" id="SM00448">
    <property type="entry name" value="REC"/>
    <property type="match status" value="1"/>
</dbReference>
<dbReference type="InterPro" id="IPR011006">
    <property type="entry name" value="CheY-like_superfamily"/>
</dbReference>
<dbReference type="PROSITE" id="PS50110">
    <property type="entry name" value="RESPONSE_REGULATORY"/>
    <property type="match status" value="1"/>
</dbReference>
<feature type="modified residue" description="4-aspartylphosphate" evidence="6">
    <location>
        <position position="106"/>
    </location>
</feature>
<dbReference type="Proteomes" id="UP000051260">
    <property type="component" value="Unassembled WGS sequence"/>
</dbReference>
<reference evidence="9" key="1">
    <citation type="submission" date="2015-09" db="EMBL/GenBank/DDBJ databases">
        <authorList>
            <person name="Rodrigo-Torres L."/>
            <person name="Arahal D.R."/>
        </authorList>
    </citation>
    <scope>NUCLEOTIDE SEQUENCE [LARGE SCALE GENOMIC DNA]</scope>
    <source>
        <strain evidence="9">CECT 5091</strain>
    </source>
</reference>
<evidence type="ECO:0000256" key="6">
    <source>
        <dbReference type="PROSITE-ProRule" id="PRU00169"/>
    </source>
</evidence>
<dbReference type="Pfam" id="PF00072">
    <property type="entry name" value="Response_reg"/>
    <property type="match status" value="1"/>
</dbReference>
<dbReference type="RefSeq" id="WP_165590752.1">
    <property type="nucleotide sequence ID" value="NZ_CYUD01000003.1"/>
</dbReference>
<evidence type="ECO:0000256" key="3">
    <source>
        <dbReference type="ARBA" id="ARBA00023015"/>
    </source>
</evidence>
<sequence length="361" mass="39940">MRRHNEAHLGSTFCRLLSALWCCRESFTHQPIVALCLQYTAIGSMQEVGEKNMRILAVDDDPSILELLNSVLAAFGYKDVATARSGQEALEILSDPSQVFDCLLLDVQMPKMNGITLCEEVRKIPDYVYTPIIMVTAMVQKQYIDEAFEVGATDYVTKPFEFSDLKQRLSDAYRMAAERRAAIEVLKADEEQWQSSEVYPGVRICDPQYLGGLPGCIGLAEFENYVIQVSTMHSTAANIVAVKVTDMEQVYKSVSPNEFRESMASAGAALLRATKEGRKVATYWGNGVFLFVFDKQDGKSAERLVQQGPEIADGVLLGTTLVFLVGEEIALEATTKMEALFLIDKAVELAELRGDQVAQSG</sequence>
<dbReference type="EMBL" id="CYUD01000003">
    <property type="protein sequence ID" value="CUJ90955.1"/>
    <property type="molecule type" value="Genomic_DNA"/>
</dbReference>
<evidence type="ECO:0000256" key="1">
    <source>
        <dbReference type="ARBA" id="ARBA00022553"/>
    </source>
</evidence>
<dbReference type="PANTHER" id="PTHR48111:SF1">
    <property type="entry name" value="TWO-COMPONENT RESPONSE REGULATOR ORR33"/>
    <property type="match status" value="1"/>
</dbReference>
<gene>
    <name evidence="8" type="primary">zraR</name>
    <name evidence="8" type="ORF">RUE5091_01045</name>
</gene>
<keyword evidence="9" id="KW-1185">Reference proteome</keyword>
<accession>A0A0P1I5G1</accession>
<dbReference type="GO" id="GO:0032993">
    <property type="term" value="C:protein-DNA complex"/>
    <property type="evidence" value="ECO:0007669"/>
    <property type="project" value="TreeGrafter"/>
</dbReference>
<keyword evidence="4" id="KW-0238">DNA-binding</keyword>
<dbReference type="GO" id="GO:0000976">
    <property type="term" value="F:transcription cis-regulatory region binding"/>
    <property type="evidence" value="ECO:0007669"/>
    <property type="project" value="TreeGrafter"/>
</dbReference>
<dbReference type="GO" id="GO:0005829">
    <property type="term" value="C:cytosol"/>
    <property type="evidence" value="ECO:0007669"/>
    <property type="project" value="TreeGrafter"/>
</dbReference>
<dbReference type="CDD" id="cd17574">
    <property type="entry name" value="REC_OmpR"/>
    <property type="match status" value="1"/>
</dbReference>